<keyword evidence="9" id="KW-0472">Membrane</keyword>
<evidence type="ECO:0000256" key="3">
    <source>
        <dbReference type="ARBA" id="ARBA00022723"/>
    </source>
</evidence>
<keyword evidence="3 7" id="KW-0479">Metal-binding</keyword>
<dbReference type="PRINTS" id="PR00385">
    <property type="entry name" value="P450"/>
</dbReference>
<keyword evidence="6 8" id="KW-0503">Monooxygenase</keyword>
<feature type="transmembrane region" description="Helical" evidence="9">
    <location>
        <begin position="6"/>
        <end position="23"/>
    </location>
</feature>
<evidence type="ECO:0000256" key="6">
    <source>
        <dbReference type="ARBA" id="ARBA00023033"/>
    </source>
</evidence>
<dbReference type="GO" id="GO:0005506">
    <property type="term" value="F:iron ion binding"/>
    <property type="evidence" value="ECO:0007669"/>
    <property type="project" value="InterPro"/>
</dbReference>
<evidence type="ECO:0000256" key="7">
    <source>
        <dbReference type="PIRSR" id="PIRSR602401-1"/>
    </source>
</evidence>
<evidence type="ECO:0000256" key="5">
    <source>
        <dbReference type="ARBA" id="ARBA00023004"/>
    </source>
</evidence>
<dbReference type="PROSITE" id="PS00086">
    <property type="entry name" value="CYTOCHROME_P450"/>
    <property type="match status" value="1"/>
</dbReference>
<dbReference type="SUPFAM" id="SSF48264">
    <property type="entry name" value="Cytochrome P450"/>
    <property type="match status" value="1"/>
</dbReference>
<dbReference type="Proteomes" id="UP000036987">
    <property type="component" value="Unassembled WGS sequence"/>
</dbReference>
<dbReference type="EMBL" id="LFYR01000811">
    <property type="protein sequence ID" value="KMZ68742.1"/>
    <property type="molecule type" value="Genomic_DNA"/>
</dbReference>
<dbReference type="PRINTS" id="PR00463">
    <property type="entry name" value="EP450I"/>
</dbReference>
<dbReference type="InterPro" id="IPR002401">
    <property type="entry name" value="Cyt_P450_E_grp-I"/>
</dbReference>
<dbReference type="STRING" id="29655.A0A0K9PKI9"/>
<evidence type="ECO:0000313" key="11">
    <source>
        <dbReference type="Proteomes" id="UP000036987"/>
    </source>
</evidence>
<dbReference type="CDD" id="cd11072">
    <property type="entry name" value="CYP71-like"/>
    <property type="match status" value="1"/>
</dbReference>
<keyword evidence="9" id="KW-0812">Transmembrane</keyword>
<evidence type="ECO:0000256" key="4">
    <source>
        <dbReference type="ARBA" id="ARBA00023002"/>
    </source>
</evidence>
<sequence>MEPSGTNLFWLCILVLIITLLLISRRRSKKTINLPPSPTRLPFIGHLHHILFSIPQIAFHRLSLRYGPLIFLQLGTLPAIVISSAEILREVLRTHDVIFSNKPVMTATLKLSYGGKDMAASQYNDPWRQMKKVTMLGFLSMRRIMLGKSIRVAEISTVLETITRHIPDDRHSKSSSTKGFNFSEMMNELTNQIVCRIAFGIKNDKKHYQNSRLYKLLRESQRLMGGFFVGDYFPWLKWVHVLTGQRRRLENNFKELDEYYTKFISHHIDDLNSLDNQINDVDYDLLHTVLQLRDGSGEANIFNDMEYVKGLMTDIFIGGTDALASTLDWTMSELLRHPTSMAKVQHEVRTVVGGIRNKLVEETDLPKLRYLKQVIKETLRLRPPAPLIIRSSISSACKFFDYDIPPTTRIYINVQSIGLNPNQWEDPNEFRPERFVGDEATGYKVGVDFDVLTFGMGRRSCPAINFSMVVLELTLANLFCFFDWRLPDGMEADDLDMEKTIGFTVNRNVPLWLVPLPPSLTDELVTD</sequence>
<keyword evidence="4 8" id="KW-0560">Oxidoreductase</keyword>
<dbReference type="GO" id="GO:0016020">
    <property type="term" value="C:membrane"/>
    <property type="evidence" value="ECO:0000318"/>
    <property type="project" value="GO_Central"/>
</dbReference>
<evidence type="ECO:0000313" key="10">
    <source>
        <dbReference type="EMBL" id="KMZ68742.1"/>
    </source>
</evidence>
<dbReference type="GO" id="GO:0016709">
    <property type="term" value="F:oxidoreductase activity, acting on paired donors, with incorporation or reduction of molecular oxygen, NAD(P)H as one donor, and incorporation of one atom of oxygen"/>
    <property type="evidence" value="ECO:0000318"/>
    <property type="project" value="GO_Central"/>
</dbReference>
<accession>A0A0K9PKI9</accession>
<dbReference type="OrthoDB" id="2789670at2759"/>
<dbReference type="FunFam" id="1.10.630.10:FF:000043">
    <property type="entry name" value="Cytochrome P450 99A2"/>
    <property type="match status" value="1"/>
</dbReference>
<evidence type="ECO:0000256" key="9">
    <source>
        <dbReference type="SAM" id="Phobius"/>
    </source>
</evidence>
<dbReference type="InterPro" id="IPR017972">
    <property type="entry name" value="Cyt_P450_CS"/>
</dbReference>
<evidence type="ECO:0008006" key="12">
    <source>
        <dbReference type="Google" id="ProtNLM"/>
    </source>
</evidence>
<dbReference type="PANTHER" id="PTHR47955">
    <property type="entry name" value="CYTOCHROME P450 FAMILY 71 PROTEIN"/>
    <property type="match status" value="1"/>
</dbReference>
<dbReference type="Gene3D" id="1.10.630.10">
    <property type="entry name" value="Cytochrome P450"/>
    <property type="match status" value="1"/>
</dbReference>
<keyword evidence="11" id="KW-1185">Reference proteome</keyword>
<proteinExistence type="inferred from homology"/>
<dbReference type="OMA" id="FHDNFRI"/>
<dbReference type="InterPro" id="IPR001128">
    <property type="entry name" value="Cyt_P450"/>
</dbReference>
<comment type="caution">
    <text evidence="10">The sequence shown here is derived from an EMBL/GenBank/DDBJ whole genome shotgun (WGS) entry which is preliminary data.</text>
</comment>
<reference evidence="11" key="1">
    <citation type="journal article" date="2016" name="Nature">
        <title>The genome of the seagrass Zostera marina reveals angiosperm adaptation to the sea.</title>
        <authorList>
            <person name="Olsen J.L."/>
            <person name="Rouze P."/>
            <person name="Verhelst B."/>
            <person name="Lin Y.-C."/>
            <person name="Bayer T."/>
            <person name="Collen J."/>
            <person name="Dattolo E."/>
            <person name="De Paoli E."/>
            <person name="Dittami S."/>
            <person name="Maumus F."/>
            <person name="Michel G."/>
            <person name="Kersting A."/>
            <person name="Lauritano C."/>
            <person name="Lohaus R."/>
            <person name="Toepel M."/>
            <person name="Tonon T."/>
            <person name="Vanneste K."/>
            <person name="Amirebrahimi M."/>
            <person name="Brakel J."/>
            <person name="Bostroem C."/>
            <person name="Chovatia M."/>
            <person name="Grimwood J."/>
            <person name="Jenkins J.W."/>
            <person name="Jueterbock A."/>
            <person name="Mraz A."/>
            <person name="Stam W.T."/>
            <person name="Tice H."/>
            <person name="Bornberg-Bauer E."/>
            <person name="Green P.J."/>
            <person name="Pearson G.A."/>
            <person name="Procaccini G."/>
            <person name="Duarte C.M."/>
            <person name="Schmutz J."/>
            <person name="Reusch T.B.H."/>
            <person name="Van de Peer Y."/>
        </authorList>
    </citation>
    <scope>NUCLEOTIDE SEQUENCE [LARGE SCALE GENOMIC DNA]</scope>
    <source>
        <strain evidence="11">cv. Finnish</strain>
    </source>
</reference>
<evidence type="ECO:0000256" key="2">
    <source>
        <dbReference type="ARBA" id="ARBA00022617"/>
    </source>
</evidence>
<gene>
    <name evidence="10" type="ORF">ZOSMA_22G00270</name>
</gene>
<keyword evidence="2 7" id="KW-0349">Heme</keyword>
<comment type="cofactor">
    <cofactor evidence="7">
        <name>heme</name>
        <dbReference type="ChEBI" id="CHEBI:30413"/>
    </cofactor>
</comment>
<keyword evidence="9" id="KW-1133">Transmembrane helix</keyword>
<dbReference type="InterPro" id="IPR036396">
    <property type="entry name" value="Cyt_P450_sf"/>
</dbReference>
<dbReference type="AlphaFoldDB" id="A0A0K9PKI9"/>
<comment type="similarity">
    <text evidence="1 8">Belongs to the cytochrome P450 family.</text>
</comment>
<keyword evidence="5 7" id="KW-0408">Iron</keyword>
<evidence type="ECO:0000256" key="1">
    <source>
        <dbReference type="ARBA" id="ARBA00010617"/>
    </source>
</evidence>
<organism evidence="10 11">
    <name type="scientific">Zostera marina</name>
    <name type="common">Eelgrass</name>
    <dbReference type="NCBI Taxonomy" id="29655"/>
    <lineage>
        <taxon>Eukaryota</taxon>
        <taxon>Viridiplantae</taxon>
        <taxon>Streptophyta</taxon>
        <taxon>Embryophyta</taxon>
        <taxon>Tracheophyta</taxon>
        <taxon>Spermatophyta</taxon>
        <taxon>Magnoliopsida</taxon>
        <taxon>Liliopsida</taxon>
        <taxon>Zosteraceae</taxon>
        <taxon>Zostera</taxon>
    </lineage>
</organism>
<protein>
    <recommendedName>
        <fullName evidence="12">Cytochrome P450</fullName>
    </recommendedName>
</protein>
<dbReference type="Pfam" id="PF00067">
    <property type="entry name" value="p450"/>
    <property type="match status" value="1"/>
</dbReference>
<name>A0A0K9PKI9_ZOSMR</name>
<evidence type="ECO:0000256" key="8">
    <source>
        <dbReference type="RuleBase" id="RU000461"/>
    </source>
</evidence>
<feature type="binding site" description="axial binding residue" evidence="7">
    <location>
        <position position="461"/>
    </location>
    <ligand>
        <name>heme</name>
        <dbReference type="ChEBI" id="CHEBI:30413"/>
    </ligand>
    <ligandPart>
        <name>Fe</name>
        <dbReference type="ChEBI" id="CHEBI:18248"/>
    </ligandPart>
</feature>
<dbReference type="GO" id="GO:0020037">
    <property type="term" value="F:heme binding"/>
    <property type="evidence" value="ECO:0007669"/>
    <property type="project" value="InterPro"/>
</dbReference>